<proteinExistence type="predicted"/>
<keyword evidence="3" id="KW-1185">Reference proteome</keyword>
<dbReference type="Proteomes" id="UP000383932">
    <property type="component" value="Unassembled WGS sequence"/>
</dbReference>
<reference evidence="2 3" key="1">
    <citation type="journal article" date="2019" name="Fungal Biol. Biotechnol.">
        <title>Draft genome sequence of fastidious pathogen Ceratobasidium theobromae, which causes vascular-streak dieback in Theobroma cacao.</title>
        <authorList>
            <person name="Ali S.S."/>
            <person name="Asman A."/>
            <person name="Shao J."/>
            <person name="Firmansyah A.P."/>
            <person name="Susilo A.W."/>
            <person name="Rosmana A."/>
            <person name="McMahon P."/>
            <person name="Junaid M."/>
            <person name="Guest D."/>
            <person name="Kheng T.Y."/>
            <person name="Meinhardt L.W."/>
            <person name="Bailey B.A."/>
        </authorList>
    </citation>
    <scope>NUCLEOTIDE SEQUENCE [LARGE SCALE GENOMIC DNA]</scope>
    <source>
        <strain evidence="2 3">CT2</strain>
    </source>
</reference>
<gene>
    <name evidence="2" type="ORF">CTheo_6250</name>
</gene>
<evidence type="ECO:0000313" key="2">
    <source>
        <dbReference type="EMBL" id="KAB5590312.1"/>
    </source>
</evidence>
<organism evidence="2 3">
    <name type="scientific">Ceratobasidium theobromae</name>
    <dbReference type="NCBI Taxonomy" id="1582974"/>
    <lineage>
        <taxon>Eukaryota</taxon>
        <taxon>Fungi</taxon>
        <taxon>Dikarya</taxon>
        <taxon>Basidiomycota</taxon>
        <taxon>Agaricomycotina</taxon>
        <taxon>Agaricomycetes</taxon>
        <taxon>Cantharellales</taxon>
        <taxon>Ceratobasidiaceae</taxon>
        <taxon>Ceratobasidium</taxon>
    </lineage>
</organism>
<feature type="region of interest" description="Disordered" evidence="1">
    <location>
        <begin position="31"/>
        <end position="56"/>
    </location>
</feature>
<accession>A0A5N5QEY3</accession>
<protein>
    <submittedName>
        <fullName evidence="2">Uncharacterized protein</fullName>
    </submittedName>
</protein>
<dbReference type="EMBL" id="SSOP01000179">
    <property type="protein sequence ID" value="KAB5590312.1"/>
    <property type="molecule type" value="Genomic_DNA"/>
</dbReference>
<name>A0A5N5QEY3_9AGAM</name>
<evidence type="ECO:0000256" key="1">
    <source>
        <dbReference type="SAM" id="MobiDB-lite"/>
    </source>
</evidence>
<comment type="caution">
    <text evidence="2">The sequence shown here is derived from an EMBL/GenBank/DDBJ whole genome shotgun (WGS) entry which is preliminary data.</text>
</comment>
<sequence length="203" mass="23298">MLNLKDVAGDYGVYQVFECYFIGAKWVPTTSRGAGDPTSRDVRVGSPLGPTEDSVQQAYSPTKLDDALLELNFSFGSEKKKFVYEEIKGGEGWTTVHFPAFKALYAYQRQYQFRYRVWWMADLSAKFWTVSQGNKTVDIEFNVTIRADEFTTSNQALHGEQTVELYPATRRYDDNDGSKHGRREYSDLYWKAKPYVETAKNAV</sequence>
<dbReference type="AlphaFoldDB" id="A0A5N5QEY3"/>
<evidence type="ECO:0000313" key="3">
    <source>
        <dbReference type="Proteomes" id="UP000383932"/>
    </source>
</evidence>